<comment type="caution">
    <text evidence="5">The sequence shown here is derived from an EMBL/GenBank/DDBJ whole genome shotgun (WGS) entry which is preliminary data.</text>
</comment>
<feature type="compositionally biased region" description="Low complexity" evidence="3">
    <location>
        <begin position="37"/>
        <end position="46"/>
    </location>
</feature>
<dbReference type="InterPro" id="IPR053465">
    <property type="entry name" value="Sortase_Class_E"/>
</dbReference>
<keyword evidence="6" id="KW-1185">Reference proteome</keyword>
<dbReference type="InterPro" id="IPR005754">
    <property type="entry name" value="Sortase"/>
</dbReference>
<evidence type="ECO:0000256" key="1">
    <source>
        <dbReference type="ARBA" id="ARBA00022801"/>
    </source>
</evidence>
<dbReference type="NCBIfam" id="NF033747">
    <property type="entry name" value="class_E_sortase"/>
    <property type="match status" value="1"/>
</dbReference>
<evidence type="ECO:0000256" key="4">
    <source>
        <dbReference type="SAM" id="Phobius"/>
    </source>
</evidence>
<dbReference type="Pfam" id="PF04203">
    <property type="entry name" value="Sortase"/>
    <property type="match status" value="1"/>
</dbReference>
<dbReference type="AlphaFoldDB" id="A0A2V4PMV2"/>
<keyword evidence="4" id="KW-0472">Membrane</keyword>
<protein>
    <submittedName>
        <fullName evidence="5">Class E sortase</fullName>
    </submittedName>
</protein>
<feature type="active site" description="Proton donor/acceptor" evidence="2">
    <location>
        <position position="233"/>
    </location>
</feature>
<gene>
    <name evidence="5" type="ORF">C7C46_04355</name>
</gene>
<feature type="active site" description="Acyl-thioester intermediate" evidence="2">
    <location>
        <position position="302"/>
    </location>
</feature>
<dbReference type="EMBL" id="PYBW01000013">
    <property type="protein sequence ID" value="PYC87549.1"/>
    <property type="molecule type" value="Genomic_DNA"/>
</dbReference>
<keyword evidence="1" id="KW-0378">Hydrolase</keyword>
<keyword evidence="4" id="KW-0812">Transmembrane</keyword>
<evidence type="ECO:0000313" key="6">
    <source>
        <dbReference type="Proteomes" id="UP000248039"/>
    </source>
</evidence>
<feature type="region of interest" description="Disordered" evidence="3">
    <location>
        <begin position="1"/>
        <end position="47"/>
    </location>
</feature>
<proteinExistence type="predicted"/>
<evidence type="ECO:0000256" key="3">
    <source>
        <dbReference type="SAM" id="MobiDB-lite"/>
    </source>
</evidence>
<evidence type="ECO:0000256" key="2">
    <source>
        <dbReference type="PIRSR" id="PIRSR605754-1"/>
    </source>
</evidence>
<dbReference type="RefSeq" id="WP_110665847.1">
    <property type="nucleotide sequence ID" value="NZ_PYBW01000013.1"/>
</dbReference>
<keyword evidence="4" id="KW-1133">Transmembrane helix</keyword>
<sequence length="335" mass="35731">MTAVRPEGRQDDWYRPEEPDGWGVYEPSGPAPGHPGGQQPPAEPAEYPWLADQTLQLRVISAPGQPGEPVVTGGRAERRRAAQGRMAVRSGNGRRRSGGRSAAVVRPKEPKRVIAARLIGELCITLGLVMLLFVSYQLWWTNVQADASANGTRNQLEQQWTAPVAPGGPTPVPAGTFAPGQGFAILHVPKIGITYPIAEGTDKQKVLDHGLVGHYTGTAMPSDAAGNFAVAAHRTTHGQPFRRLAELAPGDKIVVETATTYFTYEVAGGIPETPPTNVTVLQAVPKGSPFTGPGRYLTMTTCTPEFSARGRLIVFGKLVDERPRSQGQPPALTGS</sequence>
<feature type="transmembrane region" description="Helical" evidence="4">
    <location>
        <begin position="118"/>
        <end position="140"/>
    </location>
</feature>
<accession>A0A2V4PMV2</accession>
<organism evidence="5 6">
    <name type="scientific">Streptomyces tateyamensis</name>
    <dbReference type="NCBI Taxonomy" id="565073"/>
    <lineage>
        <taxon>Bacteria</taxon>
        <taxon>Bacillati</taxon>
        <taxon>Actinomycetota</taxon>
        <taxon>Actinomycetes</taxon>
        <taxon>Kitasatosporales</taxon>
        <taxon>Streptomycetaceae</taxon>
        <taxon>Streptomyces</taxon>
    </lineage>
</organism>
<dbReference type="GO" id="GO:0016787">
    <property type="term" value="F:hydrolase activity"/>
    <property type="evidence" value="ECO:0007669"/>
    <property type="project" value="UniProtKB-KW"/>
</dbReference>
<dbReference type="InterPro" id="IPR023365">
    <property type="entry name" value="Sortase_dom-sf"/>
</dbReference>
<dbReference type="NCBIfam" id="TIGR01076">
    <property type="entry name" value="sortase_fam"/>
    <property type="match status" value="1"/>
</dbReference>
<dbReference type="OrthoDB" id="5242879at2"/>
<name>A0A2V4PMV2_9ACTN</name>
<dbReference type="SUPFAM" id="SSF63817">
    <property type="entry name" value="Sortase"/>
    <property type="match status" value="1"/>
</dbReference>
<reference evidence="5 6" key="1">
    <citation type="submission" date="2018-03" db="EMBL/GenBank/DDBJ databases">
        <title>Bioinformatic expansion and discovery of thiopeptide antibiotics.</title>
        <authorList>
            <person name="Schwalen C.J."/>
            <person name="Hudson G.A."/>
            <person name="Mitchell D.A."/>
        </authorList>
    </citation>
    <scope>NUCLEOTIDE SEQUENCE [LARGE SCALE GENOMIC DNA]</scope>
    <source>
        <strain evidence="5 6">ATCC 21389</strain>
    </source>
</reference>
<dbReference type="CDD" id="cd05830">
    <property type="entry name" value="Sortase_E"/>
    <property type="match status" value="1"/>
</dbReference>
<feature type="compositionally biased region" description="Basic and acidic residues" evidence="3">
    <location>
        <begin position="1"/>
        <end position="18"/>
    </location>
</feature>
<dbReference type="Gene3D" id="2.40.260.10">
    <property type="entry name" value="Sortase"/>
    <property type="match status" value="1"/>
</dbReference>
<evidence type="ECO:0000313" key="5">
    <source>
        <dbReference type="EMBL" id="PYC87549.1"/>
    </source>
</evidence>
<dbReference type="InterPro" id="IPR042003">
    <property type="entry name" value="Sortase_E"/>
</dbReference>
<dbReference type="Proteomes" id="UP000248039">
    <property type="component" value="Unassembled WGS sequence"/>
</dbReference>
<feature type="region of interest" description="Disordered" evidence="3">
    <location>
        <begin position="63"/>
        <end position="104"/>
    </location>
</feature>